<sequence length="170" mass="18402">MSDHTDLIIDRAHAFMLIGPIGAGKTTLFNALFGRPGEARKTQAVEYEADLGVDTPGEFFDHPRLHHALICTAADVGTLVYVQGADDFDCRMPPGLMEVYGHKRLIAVITKIDLPTADADRVEALLRVRGIAGPVFRVSVAQPSTLEPLRAALATGRRAAGRTRTHEAHP</sequence>
<dbReference type="GO" id="GO:0005524">
    <property type="term" value="F:ATP binding"/>
    <property type="evidence" value="ECO:0007669"/>
    <property type="project" value="UniProtKB-UniRule"/>
</dbReference>
<dbReference type="Gene3D" id="3.40.50.300">
    <property type="entry name" value="P-loop containing nucleotide triphosphate hydrolases"/>
    <property type="match status" value="1"/>
</dbReference>
<evidence type="ECO:0000256" key="1">
    <source>
        <dbReference type="PIRNR" id="PIRNR036409"/>
    </source>
</evidence>
<dbReference type="PANTHER" id="PTHR40453">
    <property type="entry name" value="PROTEIN YOEF"/>
    <property type="match status" value="1"/>
</dbReference>
<comment type="similarity">
    <text evidence="1">Belongs to the EutP/PduV family.</text>
</comment>
<dbReference type="PIRSF" id="PIRSF036409">
    <property type="entry name" value="EutP_PduV"/>
    <property type="match status" value="1"/>
</dbReference>
<comment type="caution">
    <text evidence="2">The sequence shown here is derived from an EMBL/GenBank/DDBJ whole genome shotgun (WGS) entry which is preliminary data.</text>
</comment>
<dbReference type="Pfam" id="PF10662">
    <property type="entry name" value="PduV-EutP"/>
    <property type="match status" value="1"/>
</dbReference>
<dbReference type="InterPro" id="IPR012381">
    <property type="entry name" value="EutP_PduV"/>
</dbReference>
<dbReference type="AlphaFoldDB" id="A0A4S4AJ35"/>
<proteinExistence type="inferred from homology"/>
<dbReference type="RefSeq" id="WP_136386087.1">
    <property type="nucleotide sequence ID" value="NZ_SSOD01000014.1"/>
</dbReference>
<keyword evidence="3" id="KW-1185">Reference proteome</keyword>
<dbReference type="SUPFAM" id="SSF52540">
    <property type="entry name" value="P-loop containing nucleoside triphosphate hydrolases"/>
    <property type="match status" value="1"/>
</dbReference>
<dbReference type="Proteomes" id="UP000307956">
    <property type="component" value="Unassembled WGS sequence"/>
</dbReference>
<dbReference type="EMBL" id="SSOD01000014">
    <property type="protein sequence ID" value="THF59302.1"/>
    <property type="molecule type" value="Genomic_DNA"/>
</dbReference>
<keyword evidence="1" id="KW-0547">Nucleotide-binding</keyword>
<dbReference type="OrthoDB" id="8586209at2"/>
<dbReference type="CDD" id="cd00882">
    <property type="entry name" value="Ras_like_GTPase"/>
    <property type="match status" value="1"/>
</dbReference>
<name>A0A4S4AJ35_9RHOO</name>
<organism evidence="2 3">
    <name type="scientific">Pseudothauera rhizosphaerae</name>
    <dbReference type="NCBI Taxonomy" id="2565932"/>
    <lineage>
        <taxon>Bacteria</taxon>
        <taxon>Pseudomonadati</taxon>
        <taxon>Pseudomonadota</taxon>
        <taxon>Betaproteobacteria</taxon>
        <taxon>Rhodocyclales</taxon>
        <taxon>Zoogloeaceae</taxon>
        <taxon>Pseudothauera</taxon>
    </lineage>
</organism>
<reference evidence="2 3" key="1">
    <citation type="submission" date="2019-04" db="EMBL/GenBank/DDBJ databases">
        <title>Azoarcus rhizosphaerae sp. nov. isolated from rhizosphere of Ficus religiosa.</title>
        <authorList>
            <person name="Lin S.-Y."/>
            <person name="Hameed A."/>
            <person name="Hsu Y.-H."/>
            <person name="Young C.-C."/>
        </authorList>
    </citation>
    <scope>NUCLEOTIDE SEQUENCE [LARGE SCALE GENOMIC DNA]</scope>
    <source>
        <strain evidence="2 3">CC-YHH848</strain>
    </source>
</reference>
<protein>
    <submittedName>
        <fullName evidence="2">Ethanolamine utilization protein EutP</fullName>
    </submittedName>
</protein>
<gene>
    <name evidence="2" type="ORF">E6O51_16435</name>
</gene>
<dbReference type="PANTHER" id="PTHR40453:SF2">
    <property type="entry name" value="ACETATE KINASE EUTP-RELATED"/>
    <property type="match status" value="1"/>
</dbReference>
<accession>A0A4S4AJ35</accession>
<evidence type="ECO:0000313" key="2">
    <source>
        <dbReference type="EMBL" id="THF59302.1"/>
    </source>
</evidence>
<evidence type="ECO:0000313" key="3">
    <source>
        <dbReference type="Proteomes" id="UP000307956"/>
    </source>
</evidence>
<dbReference type="InterPro" id="IPR027417">
    <property type="entry name" value="P-loop_NTPase"/>
</dbReference>
<dbReference type="GO" id="GO:0006576">
    <property type="term" value="P:biogenic amine metabolic process"/>
    <property type="evidence" value="ECO:0007669"/>
    <property type="project" value="InterPro"/>
</dbReference>